<keyword evidence="11" id="KW-0325">Glycoprotein</keyword>
<evidence type="ECO:0000259" key="14">
    <source>
        <dbReference type="PROSITE" id="PS50836"/>
    </source>
</evidence>
<keyword evidence="7" id="KW-0249">Electron transport</keyword>
<gene>
    <name evidence="17" type="ORF">OCBIM_22004097mg</name>
</gene>
<protein>
    <recommendedName>
        <fullName evidence="18">Ferric-chelate reductase 1</fullName>
    </recommendedName>
</protein>
<dbReference type="InterPro" id="IPR042307">
    <property type="entry name" value="Reeler_sf"/>
</dbReference>
<sequence>MSKIFVCVTILLTILVPKAISWPDKVSEEACVNKIPPKWPSPQTSQPPYKILLSDNFYKANDIINVTVKGQNSTKLQELYLVIVSDEKVSQNLGTFDVPFHTDGTLCRNQSKNSYFSYNNSSSNRNFITTTWKAPEKSFGKLLVIATVVQGKTKYWMNVNTTLYAASTTDNDDCGKHKGCLDCEDGCLISWIPSKDKKTVHFEFSLPTQSENVYLALGISPEPQMDGDHVIECVQGNSMHILRTSHNTKHHNQLIPVPPGVINNPNISYVDGILKCKFSSLVNSKTDALPALDQAWYLEYAVGNVKVNGKELVKQFHSRKAASNSRIKLTEVEVIENSIPALVKLHVFMMVLAWLLFNNLAINIARNYKDLKPDCTLCGSKIWFQLHRLLIALTALFTLIGIIAIFVHVNGFSTFDSSAPGPYTAHPLIGLLIVFLVLVNIFLGLLRPDLKSSDRPFFNIVHRSVGMTCQILSIASICTGAYILNSYTDLIYGLMIFYVVYMVLLNIMLFIIDNCYLNNNHKCRDDSINKLRIFKNLLLPIHSIIQLVLAAFVASYAVAGD</sequence>
<dbReference type="PANTHER" id="PTHR23130:SF171">
    <property type="entry name" value="OS01G0895300 PROTEIN"/>
    <property type="match status" value="1"/>
</dbReference>
<dbReference type="Pfam" id="PF02014">
    <property type="entry name" value="Reeler"/>
    <property type="match status" value="1"/>
</dbReference>
<feature type="chain" id="PRO_5005582730" description="Ferric-chelate reductase 1" evidence="13">
    <location>
        <begin position="22"/>
        <end position="561"/>
    </location>
</feature>
<evidence type="ECO:0000256" key="5">
    <source>
        <dbReference type="ARBA" id="ARBA00022692"/>
    </source>
</evidence>
<dbReference type="OMA" id="ADQMESA"/>
<feature type="transmembrane region" description="Helical" evidence="12">
    <location>
        <begin position="345"/>
        <end position="365"/>
    </location>
</feature>
<evidence type="ECO:0000256" key="12">
    <source>
        <dbReference type="SAM" id="Phobius"/>
    </source>
</evidence>
<keyword evidence="9" id="KW-0408">Iron</keyword>
<feature type="domain" description="Reelin" evidence="16">
    <location>
        <begin position="12"/>
        <end position="179"/>
    </location>
</feature>
<dbReference type="Pfam" id="PF03351">
    <property type="entry name" value="DOMON"/>
    <property type="match status" value="1"/>
</dbReference>
<organism evidence="17">
    <name type="scientific">Octopus bimaculoides</name>
    <name type="common">California two-spotted octopus</name>
    <dbReference type="NCBI Taxonomy" id="37653"/>
    <lineage>
        <taxon>Eukaryota</taxon>
        <taxon>Metazoa</taxon>
        <taxon>Spiralia</taxon>
        <taxon>Lophotrochozoa</taxon>
        <taxon>Mollusca</taxon>
        <taxon>Cephalopoda</taxon>
        <taxon>Coleoidea</taxon>
        <taxon>Octopodiformes</taxon>
        <taxon>Octopoda</taxon>
        <taxon>Incirrata</taxon>
        <taxon>Octopodidae</taxon>
        <taxon>Octopus</taxon>
    </lineage>
</organism>
<dbReference type="InterPro" id="IPR006593">
    <property type="entry name" value="Cyt_b561/ferric_Rdtase_TM"/>
</dbReference>
<dbReference type="InterPro" id="IPR005018">
    <property type="entry name" value="DOMON_domain"/>
</dbReference>
<dbReference type="AlphaFoldDB" id="A0A0L8FZI7"/>
<evidence type="ECO:0000256" key="4">
    <source>
        <dbReference type="ARBA" id="ARBA00022448"/>
    </source>
</evidence>
<evidence type="ECO:0000256" key="11">
    <source>
        <dbReference type="ARBA" id="ARBA00023180"/>
    </source>
</evidence>
<dbReference type="GO" id="GO:0016020">
    <property type="term" value="C:membrane"/>
    <property type="evidence" value="ECO:0007669"/>
    <property type="project" value="UniProtKB-SubCell"/>
</dbReference>
<dbReference type="Gene3D" id="2.60.40.4060">
    <property type="entry name" value="Reeler domain"/>
    <property type="match status" value="1"/>
</dbReference>
<comment type="cofactor">
    <cofactor evidence="1">
        <name>heme b</name>
        <dbReference type="ChEBI" id="CHEBI:60344"/>
    </cofactor>
</comment>
<evidence type="ECO:0000256" key="10">
    <source>
        <dbReference type="ARBA" id="ARBA00023136"/>
    </source>
</evidence>
<feature type="domain" description="DOMON" evidence="14">
    <location>
        <begin position="185"/>
        <end position="303"/>
    </location>
</feature>
<comment type="similarity">
    <text evidence="3">Belongs to the FRRS1 family.</text>
</comment>
<evidence type="ECO:0000259" key="15">
    <source>
        <dbReference type="PROSITE" id="PS50939"/>
    </source>
</evidence>
<dbReference type="PROSITE" id="PS50939">
    <property type="entry name" value="CYTOCHROME_B561"/>
    <property type="match status" value="1"/>
</dbReference>
<comment type="subcellular location">
    <subcellularLocation>
        <location evidence="2">Membrane</location>
        <topology evidence="2">Multi-pass membrane protein</topology>
    </subcellularLocation>
</comment>
<feature type="signal peptide" evidence="13">
    <location>
        <begin position="1"/>
        <end position="21"/>
    </location>
</feature>
<dbReference type="OrthoDB" id="6372137at2759"/>
<evidence type="ECO:0000256" key="1">
    <source>
        <dbReference type="ARBA" id="ARBA00001970"/>
    </source>
</evidence>
<evidence type="ECO:0000256" key="7">
    <source>
        <dbReference type="ARBA" id="ARBA00022982"/>
    </source>
</evidence>
<feature type="transmembrane region" description="Helical" evidence="12">
    <location>
        <begin position="467"/>
        <end position="484"/>
    </location>
</feature>
<dbReference type="InterPro" id="IPR002861">
    <property type="entry name" value="Reeler_dom"/>
</dbReference>
<dbReference type="CDD" id="cd08544">
    <property type="entry name" value="Reeler"/>
    <property type="match status" value="1"/>
</dbReference>
<dbReference type="PANTHER" id="PTHR23130">
    <property type="entry name" value="CYTOCHROME B561 AND DOMON DOMAIN-CONTAINING PROTEIN"/>
    <property type="match status" value="1"/>
</dbReference>
<proteinExistence type="inferred from homology"/>
<keyword evidence="10 12" id="KW-0472">Membrane</keyword>
<evidence type="ECO:0000256" key="2">
    <source>
        <dbReference type="ARBA" id="ARBA00004141"/>
    </source>
</evidence>
<dbReference type="KEGG" id="obi:106880355"/>
<evidence type="ECO:0000256" key="8">
    <source>
        <dbReference type="ARBA" id="ARBA00022989"/>
    </source>
</evidence>
<feature type="transmembrane region" description="Helical" evidence="12">
    <location>
        <begin position="427"/>
        <end position="446"/>
    </location>
</feature>
<feature type="transmembrane region" description="Helical" evidence="12">
    <location>
        <begin position="537"/>
        <end position="559"/>
    </location>
</feature>
<evidence type="ECO:0000256" key="13">
    <source>
        <dbReference type="SAM" id="SignalP"/>
    </source>
</evidence>
<feature type="transmembrane region" description="Helical" evidence="12">
    <location>
        <begin position="490"/>
        <end position="516"/>
    </location>
</feature>
<keyword evidence="4" id="KW-0813">Transport</keyword>
<evidence type="ECO:0000313" key="17">
    <source>
        <dbReference type="EMBL" id="KOF69775.1"/>
    </source>
</evidence>
<keyword evidence="5 12" id="KW-0812">Transmembrane</keyword>
<feature type="transmembrane region" description="Helical" evidence="12">
    <location>
        <begin position="386"/>
        <end position="407"/>
    </location>
</feature>
<evidence type="ECO:0000256" key="6">
    <source>
        <dbReference type="ARBA" id="ARBA00022729"/>
    </source>
</evidence>
<dbReference type="Pfam" id="PF03188">
    <property type="entry name" value="Cytochrom_B561"/>
    <property type="match status" value="1"/>
</dbReference>
<evidence type="ECO:0008006" key="18">
    <source>
        <dbReference type="Google" id="ProtNLM"/>
    </source>
</evidence>
<dbReference type="SMART" id="SM00665">
    <property type="entry name" value="B561"/>
    <property type="match status" value="1"/>
</dbReference>
<keyword evidence="8 12" id="KW-1133">Transmembrane helix</keyword>
<dbReference type="EMBL" id="KQ425202">
    <property type="protein sequence ID" value="KOF69775.1"/>
    <property type="molecule type" value="Genomic_DNA"/>
</dbReference>
<dbReference type="CDD" id="cd08760">
    <property type="entry name" value="Cyt_b561_FRRS1_like"/>
    <property type="match status" value="1"/>
</dbReference>
<evidence type="ECO:0000256" key="9">
    <source>
        <dbReference type="ARBA" id="ARBA00023004"/>
    </source>
</evidence>
<feature type="domain" description="Cytochrome b561" evidence="15">
    <location>
        <begin position="313"/>
        <end position="519"/>
    </location>
</feature>
<evidence type="ECO:0000259" key="16">
    <source>
        <dbReference type="PROSITE" id="PS51019"/>
    </source>
</evidence>
<name>A0A0L8FZI7_OCTBM</name>
<dbReference type="Gene3D" id="1.20.120.1770">
    <property type="match status" value="1"/>
</dbReference>
<dbReference type="STRING" id="37653.A0A0L8FZI7"/>
<dbReference type="PROSITE" id="PS50836">
    <property type="entry name" value="DOMON"/>
    <property type="match status" value="1"/>
</dbReference>
<evidence type="ECO:0000256" key="3">
    <source>
        <dbReference type="ARBA" id="ARBA00009195"/>
    </source>
</evidence>
<keyword evidence="6 13" id="KW-0732">Signal</keyword>
<accession>A0A0L8FZI7</accession>
<reference evidence="17" key="1">
    <citation type="submission" date="2015-07" db="EMBL/GenBank/DDBJ databases">
        <title>MeaNS - Measles Nucleotide Surveillance Program.</title>
        <authorList>
            <person name="Tran T."/>
            <person name="Druce J."/>
        </authorList>
    </citation>
    <scope>NUCLEOTIDE SEQUENCE</scope>
    <source>
        <strain evidence="17">UCB-OBI-ISO-001</strain>
        <tissue evidence="17">Gonad</tissue>
    </source>
</reference>
<dbReference type="PROSITE" id="PS51019">
    <property type="entry name" value="REELIN"/>
    <property type="match status" value="1"/>
</dbReference>